<evidence type="ECO:0000313" key="2">
    <source>
        <dbReference type="EMBL" id="AQK90191.1"/>
    </source>
</evidence>
<evidence type="ECO:0000259" key="1">
    <source>
        <dbReference type="Pfam" id="PF02928"/>
    </source>
</evidence>
<proteinExistence type="predicted"/>
<dbReference type="InParanoid" id="A0A1D6FDZ3"/>
<name>A0A1D6FDZ3_MAIZE</name>
<dbReference type="InterPro" id="IPR004198">
    <property type="entry name" value="Znf_C5HC2"/>
</dbReference>
<organism evidence="2">
    <name type="scientific">Zea mays</name>
    <name type="common">Maize</name>
    <dbReference type="NCBI Taxonomy" id="4577"/>
    <lineage>
        <taxon>Eukaryota</taxon>
        <taxon>Viridiplantae</taxon>
        <taxon>Streptophyta</taxon>
        <taxon>Embryophyta</taxon>
        <taxon>Tracheophyta</taxon>
        <taxon>Spermatophyta</taxon>
        <taxon>Magnoliopsida</taxon>
        <taxon>Liliopsida</taxon>
        <taxon>Poales</taxon>
        <taxon>Poaceae</taxon>
        <taxon>PACMAD clade</taxon>
        <taxon>Panicoideae</taxon>
        <taxon>Andropogonodae</taxon>
        <taxon>Andropogoneae</taxon>
        <taxon>Tripsacinae</taxon>
        <taxon>Zea</taxon>
    </lineage>
</organism>
<sequence length="68" mass="7792">MYLLAVSYNCRLSSYVCLEHWKHLCECSPKKHCLLYRHTLAELGDLVCEVSLVSPQRGQCYAESTLAQ</sequence>
<accession>A0A1D6FDZ3</accession>
<protein>
    <recommendedName>
        <fullName evidence="1">Zinc finger C5HC2-type domain-containing protein</fullName>
    </recommendedName>
</protein>
<dbReference type="EMBL" id="CM000784">
    <property type="protein sequence ID" value="AQK90191.1"/>
    <property type="molecule type" value="Genomic_DNA"/>
</dbReference>
<feature type="domain" description="Zinc finger C5HC2-type" evidence="1">
    <location>
        <begin position="2"/>
        <end position="45"/>
    </location>
</feature>
<dbReference type="AlphaFoldDB" id="A0A1D6FDZ3"/>
<dbReference type="Pfam" id="PF02928">
    <property type="entry name" value="zf-C5HC2"/>
    <property type="match status" value="1"/>
</dbReference>
<reference evidence="2" key="1">
    <citation type="submission" date="2015-12" db="EMBL/GenBank/DDBJ databases">
        <title>Update maize B73 reference genome by single molecule sequencing technologies.</title>
        <authorList>
            <consortium name="Maize Genome Sequencing Project"/>
            <person name="Ware D."/>
        </authorList>
    </citation>
    <scope>NUCLEOTIDE SEQUENCE</scope>
    <source>
        <tissue evidence="2">Seedling</tissue>
    </source>
</reference>
<dbReference type="STRING" id="4577.A0A1D6FDZ3"/>
<gene>
    <name evidence="2" type="ORF">ZEAMMB73_Zm00001d008572</name>
</gene>
<dbReference type="SMR" id="A0A1D6FDZ3"/>